<feature type="transmembrane region" description="Helical" evidence="6">
    <location>
        <begin position="36"/>
        <end position="58"/>
    </location>
</feature>
<protein>
    <submittedName>
        <fullName evidence="7">Uncharacterized protein</fullName>
    </submittedName>
</protein>
<dbReference type="EMBL" id="LAZR01009984">
    <property type="protein sequence ID" value="KKM69472.1"/>
    <property type="molecule type" value="Genomic_DNA"/>
</dbReference>
<evidence type="ECO:0000256" key="5">
    <source>
        <dbReference type="ARBA" id="ARBA00023136"/>
    </source>
</evidence>
<organism evidence="7">
    <name type="scientific">marine sediment metagenome</name>
    <dbReference type="NCBI Taxonomy" id="412755"/>
    <lineage>
        <taxon>unclassified sequences</taxon>
        <taxon>metagenomes</taxon>
        <taxon>ecological metagenomes</taxon>
    </lineage>
</organism>
<evidence type="ECO:0000256" key="4">
    <source>
        <dbReference type="ARBA" id="ARBA00022989"/>
    </source>
</evidence>
<evidence type="ECO:0000256" key="1">
    <source>
        <dbReference type="ARBA" id="ARBA00004141"/>
    </source>
</evidence>
<evidence type="ECO:0000313" key="7">
    <source>
        <dbReference type="EMBL" id="KKM69472.1"/>
    </source>
</evidence>
<keyword evidence="4 6" id="KW-1133">Transmembrane helix</keyword>
<accession>A0A0F9MJU8</accession>
<keyword evidence="2" id="KW-0813">Transport</keyword>
<name>A0A0F9MJU8_9ZZZZ</name>
<dbReference type="InterPro" id="IPR001991">
    <property type="entry name" value="Na-dicarboxylate_symporter"/>
</dbReference>
<evidence type="ECO:0000256" key="2">
    <source>
        <dbReference type="ARBA" id="ARBA00022448"/>
    </source>
</evidence>
<reference evidence="7" key="1">
    <citation type="journal article" date="2015" name="Nature">
        <title>Complex archaea that bridge the gap between prokaryotes and eukaryotes.</title>
        <authorList>
            <person name="Spang A."/>
            <person name="Saw J.H."/>
            <person name="Jorgensen S.L."/>
            <person name="Zaremba-Niedzwiedzka K."/>
            <person name="Martijn J."/>
            <person name="Lind A.E."/>
            <person name="van Eijk R."/>
            <person name="Schleper C."/>
            <person name="Guy L."/>
            <person name="Ettema T.J."/>
        </authorList>
    </citation>
    <scope>NUCLEOTIDE SEQUENCE</scope>
</reference>
<dbReference type="Gene3D" id="1.10.3860.10">
    <property type="entry name" value="Sodium:dicarboxylate symporter"/>
    <property type="match status" value="1"/>
</dbReference>
<feature type="non-terminal residue" evidence="7">
    <location>
        <position position="1"/>
    </location>
</feature>
<proteinExistence type="predicted"/>
<evidence type="ECO:0000256" key="3">
    <source>
        <dbReference type="ARBA" id="ARBA00022692"/>
    </source>
</evidence>
<comment type="caution">
    <text evidence="7">The sequence shown here is derived from an EMBL/GenBank/DDBJ whole genome shotgun (WGS) entry which is preliminary data.</text>
</comment>
<dbReference type="AlphaFoldDB" id="A0A0F9MJU8"/>
<feature type="transmembrane region" description="Helical" evidence="6">
    <location>
        <begin position="146"/>
        <end position="166"/>
    </location>
</feature>
<sequence length="233" mass="25127">VIGGKLANNGASAELQDLTIAGLAFDPNSGTGILSIYLLIALLVGLCSILWHAGWLAWTLHAVKGFSIRHYLTRYWIRIYPLLWATSSEALSAPLNLYLVKKHFPQVGSEVRRLVVGMGSYLNINGTLIAVFIFMGAVAKIVGAEISLLQLILAIPLVFLLGYSVPGIPSELLLFAGPLAAFLDLGEPTLSAFLLLYIGLQVGLADSFRTGNNSTDDCLFALQIEEAREKRGV</sequence>
<dbReference type="GO" id="GO:0016020">
    <property type="term" value="C:membrane"/>
    <property type="evidence" value="ECO:0007669"/>
    <property type="project" value="UniProtKB-SubCell"/>
</dbReference>
<dbReference type="InterPro" id="IPR036458">
    <property type="entry name" value="Na:dicarbo_symporter_sf"/>
</dbReference>
<dbReference type="Pfam" id="PF00375">
    <property type="entry name" value="SDF"/>
    <property type="match status" value="1"/>
</dbReference>
<keyword evidence="3 6" id="KW-0812">Transmembrane</keyword>
<dbReference type="SUPFAM" id="SSF118215">
    <property type="entry name" value="Proton glutamate symport protein"/>
    <property type="match status" value="1"/>
</dbReference>
<keyword evidence="5 6" id="KW-0472">Membrane</keyword>
<feature type="transmembrane region" description="Helical" evidence="6">
    <location>
        <begin position="172"/>
        <end position="200"/>
    </location>
</feature>
<feature type="transmembrane region" description="Helical" evidence="6">
    <location>
        <begin position="120"/>
        <end position="139"/>
    </location>
</feature>
<comment type="subcellular location">
    <subcellularLocation>
        <location evidence="1">Membrane</location>
        <topology evidence="1">Multi-pass membrane protein</topology>
    </subcellularLocation>
</comment>
<gene>
    <name evidence="7" type="ORF">LCGC14_1450430</name>
</gene>
<feature type="transmembrane region" description="Helical" evidence="6">
    <location>
        <begin position="79"/>
        <end position="100"/>
    </location>
</feature>
<dbReference type="GO" id="GO:0015293">
    <property type="term" value="F:symporter activity"/>
    <property type="evidence" value="ECO:0007669"/>
    <property type="project" value="InterPro"/>
</dbReference>
<evidence type="ECO:0000256" key="6">
    <source>
        <dbReference type="SAM" id="Phobius"/>
    </source>
</evidence>